<evidence type="ECO:0000256" key="2">
    <source>
        <dbReference type="ARBA" id="ARBA00008184"/>
    </source>
</evidence>
<organism evidence="12">
    <name type="scientific">Arcella intermedia</name>
    <dbReference type="NCBI Taxonomy" id="1963864"/>
    <lineage>
        <taxon>Eukaryota</taxon>
        <taxon>Amoebozoa</taxon>
        <taxon>Tubulinea</taxon>
        <taxon>Elardia</taxon>
        <taxon>Arcellinida</taxon>
        <taxon>Sphaerothecina</taxon>
        <taxon>Arcellidae</taxon>
        <taxon>Arcella</taxon>
    </lineage>
</organism>
<dbReference type="InterPro" id="IPR005122">
    <property type="entry name" value="Uracil-DNA_glycosylase-like"/>
</dbReference>
<dbReference type="SMART" id="SM00987">
    <property type="entry name" value="UreE_C"/>
    <property type="match status" value="1"/>
</dbReference>
<dbReference type="GO" id="GO:0004844">
    <property type="term" value="F:uracil DNA N-glycosylase activity"/>
    <property type="evidence" value="ECO:0007669"/>
    <property type="project" value="UniProtKB-UniRule"/>
</dbReference>
<dbReference type="AlphaFoldDB" id="A0A6B2LDE6"/>
<evidence type="ECO:0000256" key="9">
    <source>
        <dbReference type="RuleBase" id="RU003780"/>
    </source>
</evidence>
<dbReference type="PANTHER" id="PTHR11264">
    <property type="entry name" value="URACIL-DNA GLYCOSYLASE"/>
    <property type="match status" value="1"/>
</dbReference>
<dbReference type="InterPro" id="IPR018085">
    <property type="entry name" value="Ura-DNA_Glyclase_AS"/>
</dbReference>
<evidence type="ECO:0000256" key="4">
    <source>
        <dbReference type="ARBA" id="ARBA00022763"/>
    </source>
</evidence>
<dbReference type="Pfam" id="PF03167">
    <property type="entry name" value="UDG"/>
    <property type="match status" value="1"/>
</dbReference>
<comment type="similarity">
    <text evidence="2 7 9">Belongs to the uracil-DNA glycosylase (UDG) superfamily. UNG family.</text>
</comment>
<evidence type="ECO:0000256" key="1">
    <source>
        <dbReference type="ARBA" id="ARBA00001400"/>
    </source>
</evidence>
<dbReference type="PANTHER" id="PTHR11264:SF0">
    <property type="entry name" value="URACIL-DNA GLYCOSYLASE"/>
    <property type="match status" value="1"/>
</dbReference>
<dbReference type="SUPFAM" id="SSF52141">
    <property type="entry name" value="Uracil-DNA glycosylase-like"/>
    <property type="match status" value="1"/>
</dbReference>
<dbReference type="NCBIfam" id="NF003592">
    <property type="entry name" value="PRK05254.1-5"/>
    <property type="match status" value="1"/>
</dbReference>
<dbReference type="FunFam" id="3.40.470.10:FF:000001">
    <property type="entry name" value="Uracil-DNA glycosylase"/>
    <property type="match status" value="1"/>
</dbReference>
<dbReference type="NCBIfam" id="TIGR00628">
    <property type="entry name" value="ung"/>
    <property type="match status" value="1"/>
</dbReference>
<sequence>MIMKKKTESKAKTAPKAKDTEKQPDTKTSKKRKIEEKEEEVEDQPKKKIVKKEVVPYNYEDGLEAGWKNLLSSEFENEYYKEIKEFVATERQSSVVYPADEEVFSAFQYTPLDQVKIVIIGQDPYFNPNQAHGLSFSVKKGTAVPPSLNRIYNVLEKTIPGFKKPKHGYLESWARQGVLMINATLTVRKGKANSHANCGWQNFTKAVLGQLSENKSGLIFFLWGTFAQKLGKIIDKSKHHILEAAHPSPMSGDKWNSCNHFAQANDLLKEMGKEPIDWTIQ</sequence>
<dbReference type="Gene3D" id="3.40.470.10">
    <property type="entry name" value="Uracil-DNA glycosylase-like domain"/>
    <property type="match status" value="1"/>
</dbReference>
<dbReference type="PROSITE" id="PS00130">
    <property type="entry name" value="U_DNA_GLYCOSYLASE"/>
    <property type="match status" value="1"/>
</dbReference>
<keyword evidence="5 7" id="KW-0378">Hydrolase</keyword>
<feature type="domain" description="Uracil-DNA glycosylase-like" evidence="11">
    <location>
        <begin position="108"/>
        <end position="268"/>
    </location>
</feature>
<dbReference type="GO" id="GO:0005634">
    <property type="term" value="C:nucleus"/>
    <property type="evidence" value="ECO:0007669"/>
    <property type="project" value="UniProtKB-SubCell"/>
</dbReference>
<protein>
    <recommendedName>
        <fullName evidence="3 7">Uracil-DNA glycosylase</fullName>
        <shortName evidence="7">UDG</shortName>
        <ecNumber evidence="3 7">3.2.2.27</ecNumber>
    </recommendedName>
</protein>
<evidence type="ECO:0000313" key="12">
    <source>
        <dbReference type="EMBL" id="NDV34851.1"/>
    </source>
</evidence>
<comment type="function">
    <text evidence="7 9">Excises uracil residues from the DNA which can arise as a result of misincorporation of dUMP residues by DNA polymerase or due to deamination of cytosine.</text>
</comment>
<comment type="subcellular location">
    <subcellularLocation>
        <location evidence="7">Mitochondrion</location>
    </subcellularLocation>
    <subcellularLocation>
        <location evidence="7">Nucleus</location>
    </subcellularLocation>
</comment>
<dbReference type="HAMAP" id="MF_00148">
    <property type="entry name" value="UDG"/>
    <property type="match status" value="1"/>
</dbReference>
<name>A0A6B2LDE6_9EUKA</name>
<accession>A0A6B2LDE6</accession>
<dbReference type="EMBL" id="GIBP01005882">
    <property type="protein sequence ID" value="NDV34851.1"/>
    <property type="molecule type" value="Transcribed_RNA"/>
</dbReference>
<reference evidence="12" key="1">
    <citation type="journal article" date="2020" name="J. Eukaryot. Microbiol.">
        <title>De novo Sequencing, Assembly and Annotation of the Transcriptome for the Free-Living Testate Amoeba Arcella intermedia.</title>
        <authorList>
            <person name="Ribeiro G.M."/>
            <person name="Porfirio-Sousa A.L."/>
            <person name="Maurer-Alcala X.X."/>
            <person name="Katz L.A."/>
            <person name="Lahr D.J.G."/>
        </authorList>
    </citation>
    <scope>NUCLEOTIDE SEQUENCE</scope>
</reference>
<evidence type="ECO:0000256" key="8">
    <source>
        <dbReference type="PROSITE-ProRule" id="PRU10072"/>
    </source>
</evidence>
<proteinExistence type="inferred from homology"/>
<dbReference type="NCBIfam" id="NF003589">
    <property type="entry name" value="PRK05254.1-2"/>
    <property type="match status" value="1"/>
</dbReference>
<evidence type="ECO:0000256" key="5">
    <source>
        <dbReference type="ARBA" id="ARBA00022801"/>
    </source>
</evidence>
<keyword evidence="6 7" id="KW-0234">DNA repair</keyword>
<dbReference type="SMART" id="SM00986">
    <property type="entry name" value="UDG"/>
    <property type="match status" value="1"/>
</dbReference>
<dbReference type="NCBIfam" id="NF003588">
    <property type="entry name" value="PRK05254.1-1"/>
    <property type="match status" value="1"/>
</dbReference>
<dbReference type="InterPro" id="IPR002043">
    <property type="entry name" value="UDG_fam1"/>
</dbReference>
<evidence type="ECO:0000256" key="7">
    <source>
        <dbReference type="HAMAP-Rule" id="MF_03166"/>
    </source>
</evidence>
<dbReference type="GO" id="GO:0005739">
    <property type="term" value="C:mitochondrion"/>
    <property type="evidence" value="ECO:0007669"/>
    <property type="project" value="UniProtKB-SubCell"/>
</dbReference>
<dbReference type="GO" id="GO:0097510">
    <property type="term" value="P:base-excision repair, AP site formation via deaminated base removal"/>
    <property type="evidence" value="ECO:0007669"/>
    <property type="project" value="TreeGrafter"/>
</dbReference>
<feature type="compositionally biased region" description="Basic and acidic residues" evidence="10">
    <location>
        <begin position="1"/>
        <end position="36"/>
    </location>
</feature>
<evidence type="ECO:0000256" key="6">
    <source>
        <dbReference type="ARBA" id="ARBA00023204"/>
    </source>
</evidence>
<dbReference type="InterPro" id="IPR036895">
    <property type="entry name" value="Uracil-DNA_glycosylase-like_sf"/>
</dbReference>
<keyword evidence="7" id="KW-0539">Nucleus</keyword>
<evidence type="ECO:0000259" key="11">
    <source>
        <dbReference type="SMART" id="SM00986"/>
    </source>
</evidence>
<evidence type="ECO:0000256" key="10">
    <source>
        <dbReference type="SAM" id="MobiDB-lite"/>
    </source>
</evidence>
<feature type="region of interest" description="Disordered" evidence="10">
    <location>
        <begin position="1"/>
        <end position="47"/>
    </location>
</feature>
<evidence type="ECO:0000256" key="3">
    <source>
        <dbReference type="ARBA" id="ARBA00012030"/>
    </source>
</evidence>
<dbReference type="EC" id="3.2.2.27" evidence="3 7"/>
<dbReference type="CDD" id="cd10027">
    <property type="entry name" value="UDG-F1-like"/>
    <property type="match status" value="1"/>
</dbReference>
<keyword evidence="7" id="KW-0496">Mitochondrion</keyword>
<keyword evidence="4 7" id="KW-0227">DNA damage</keyword>
<feature type="active site" description="Proton acceptor" evidence="7 8">
    <location>
        <position position="123"/>
    </location>
</feature>
<comment type="catalytic activity">
    <reaction evidence="1 7 9">
        <text>Hydrolyzes single-stranded DNA or mismatched double-stranded DNA and polynucleotides, releasing free uracil.</text>
        <dbReference type="EC" id="3.2.2.27"/>
    </reaction>
</comment>